<gene>
    <name evidence="1" type="ORF">DERF_008442</name>
</gene>
<dbReference type="GO" id="GO:0004930">
    <property type="term" value="F:G protein-coupled receptor activity"/>
    <property type="evidence" value="ECO:0007669"/>
    <property type="project" value="InterPro"/>
</dbReference>
<dbReference type="GO" id="GO:0016020">
    <property type="term" value="C:membrane"/>
    <property type="evidence" value="ECO:0007669"/>
    <property type="project" value="InterPro"/>
</dbReference>
<accession>A0A922L4B6</accession>
<name>A0A922L4B6_DERFA</name>
<dbReference type="InterPro" id="IPR036445">
    <property type="entry name" value="GPCR_2_extracell_dom_sf"/>
</dbReference>
<organism evidence="1 2">
    <name type="scientific">Dermatophagoides farinae</name>
    <name type="common">American house dust mite</name>
    <dbReference type="NCBI Taxonomy" id="6954"/>
    <lineage>
        <taxon>Eukaryota</taxon>
        <taxon>Metazoa</taxon>
        <taxon>Ecdysozoa</taxon>
        <taxon>Arthropoda</taxon>
        <taxon>Chelicerata</taxon>
        <taxon>Arachnida</taxon>
        <taxon>Acari</taxon>
        <taxon>Acariformes</taxon>
        <taxon>Sarcoptiformes</taxon>
        <taxon>Astigmata</taxon>
        <taxon>Psoroptidia</taxon>
        <taxon>Analgoidea</taxon>
        <taxon>Pyroglyphidae</taxon>
        <taxon>Dermatophagoidinae</taxon>
        <taxon>Dermatophagoides</taxon>
    </lineage>
</organism>
<sequence>MRKISDNDNDSNHSSMMTMATILPLNNNNQDYFVRNHQNHPRIITNENIQQQQQQQNIHHQSLVPVPTTTTTTPITTTITTTNHQSLDEETMSFQNKIEIHNTIKNKSASKNEINIPIGNMDTSSSSSSLSSTCDPIIYRDIQWPPTPSGTIAIRSCPHDTSGM</sequence>
<evidence type="ECO:0000313" key="1">
    <source>
        <dbReference type="EMBL" id="KAH9517813.1"/>
    </source>
</evidence>
<evidence type="ECO:0000313" key="2">
    <source>
        <dbReference type="Proteomes" id="UP000790347"/>
    </source>
</evidence>
<proteinExistence type="predicted"/>
<dbReference type="AlphaFoldDB" id="A0A922L4B6"/>
<dbReference type="EMBL" id="ASGP02000003">
    <property type="protein sequence ID" value="KAH9517813.1"/>
    <property type="molecule type" value="Genomic_DNA"/>
</dbReference>
<reference evidence="1" key="1">
    <citation type="submission" date="2013-05" db="EMBL/GenBank/DDBJ databases">
        <authorList>
            <person name="Yim A.K.Y."/>
            <person name="Chan T.F."/>
            <person name="Ji K.M."/>
            <person name="Liu X.Y."/>
            <person name="Zhou J.W."/>
            <person name="Li R.Q."/>
            <person name="Yang K.Y."/>
            <person name="Li J."/>
            <person name="Li M."/>
            <person name="Law P.T.W."/>
            <person name="Wu Y.L."/>
            <person name="Cai Z.L."/>
            <person name="Qin H."/>
            <person name="Bao Y."/>
            <person name="Leung R.K.K."/>
            <person name="Ng P.K.S."/>
            <person name="Zou J."/>
            <person name="Zhong X.J."/>
            <person name="Ran P.X."/>
            <person name="Zhong N.S."/>
            <person name="Liu Z.G."/>
            <person name="Tsui S.K.W."/>
        </authorList>
    </citation>
    <scope>NUCLEOTIDE SEQUENCE</scope>
    <source>
        <strain evidence="1">Derf</strain>
        <tissue evidence="1">Whole organism</tissue>
    </source>
</reference>
<dbReference type="Gene3D" id="4.10.1240.10">
    <property type="entry name" value="GPCR, family 2, extracellular hormone receptor domain"/>
    <property type="match status" value="1"/>
</dbReference>
<reference evidence="1" key="2">
    <citation type="journal article" date="2022" name="Res Sq">
        <title>Comparative Genomics Reveals Insights into the Divergent Evolution of Astigmatic Mites and Household Pest Adaptations.</title>
        <authorList>
            <person name="Xiong Q."/>
            <person name="Wan A.T.-Y."/>
            <person name="Liu X.-Y."/>
            <person name="Fung C.S.-H."/>
            <person name="Xiao X."/>
            <person name="Malainual N."/>
            <person name="Hou J."/>
            <person name="Wang L."/>
            <person name="Wang M."/>
            <person name="Yang K."/>
            <person name="Cui Y."/>
            <person name="Leung E."/>
            <person name="Nong W."/>
            <person name="Shin S.-K."/>
            <person name="Au S."/>
            <person name="Jeong K.Y."/>
            <person name="Chew F.T."/>
            <person name="Hui J."/>
            <person name="Leung T.F."/>
            <person name="Tungtrongchitr A."/>
            <person name="Zhong N."/>
            <person name="Liu Z."/>
            <person name="Tsui S."/>
        </authorList>
    </citation>
    <scope>NUCLEOTIDE SEQUENCE</scope>
    <source>
        <strain evidence="1">Derf</strain>
        <tissue evidence="1">Whole organism</tissue>
    </source>
</reference>
<protein>
    <submittedName>
        <fullName evidence="1">Uncharacterized protein</fullName>
    </submittedName>
</protein>
<keyword evidence="2" id="KW-1185">Reference proteome</keyword>
<dbReference type="Proteomes" id="UP000790347">
    <property type="component" value="Unassembled WGS sequence"/>
</dbReference>
<comment type="caution">
    <text evidence="1">The sequence shown here is derived from an EMBL/GenBank/DDBJ whole genome shotgun (WGS) entry which is preliminary data.</text>
</comment>